<reference evidence="10" key="1">
    <citation type="submission" date="2013-07" db="EMBL/GenBank/DDBJ databases">
        <title>The genome of Eucalyptus grandis.</title>
        <authorList>
            <person name="Schmutz J."/>
            <person name="Hayes R."/>
            <person name="Myburg A."/>
            <person name="Tuskan G."/>
            <person name="Grattapaglia D."/>
            <person name="Rokhsar D.S."/>
        </authorList>
    </citation>
    <scope>NUCLEOTIDE SEQUENCE</scope>
    <source>
        <tissue evidence="10">Leaf extractions</tissue>
    </source>
</reference>
<dbReference type="GO" id="GO:0006865">
    <property type="term" value="P:amino acid transport"/>
    <property type="evidence" value="ECO:0007669"/>
    <property type="project" value="UniProtKB-KW"/>
</dbReference>
<evidence type="ECO:0000256" key="2">
    <source>
        <dbReference type="ARBA" id="ARBA00009977"/>
    </source>
</evidence>
<evidence type="ECO:0000256" key="9">
    <source>
        <dbReference type="SAM" id="Phobius"/>
    </source>
</evidence>
<evidence type="ECO:0000313" key="10">
    <source>
        <dbReference type="EMBL" id="KCW81054.1"/>
    </source>
</evidence>
<dbReference type="PANTHER" id="PTHR33228:SF77">
    <property type="entry name" value="PROTEIN GLUTAMINE DUMPER 2"/>
    <property type="match status" value="1"/>
</dbReference>
<feature type="region of interest" description="Disordered" evidence="8">
    <location>
        <begin position="156"/>
        <end position="188"/>
    </location>
</feature>
<keyword evidence="6 9" id="KW-1133">Transmembrane helix</keyword>
<evidence type="ECO:0000256" key="8">
    <source>
        <dbReference type="SAM" id="MobiDB-lite"/>
    </source>
</evidence>
<name>A0A059CS75_EUCGR</name>
<evidence type="ECO:0000256" key="4">
    <source>
        <dbReference type="ARBA" id="ARBA00022692"/>
    </source>
</evidence>
<dbReference type="FunCoup" id="A0A059CS75">
    <property type="interactions" value="1"/>
</dbReference>
<evidence type="ECO:0000256" key="6">
    <source>
        <dbReference type="ARBA" id="ARBA00022989"/>
    </source>
</evidence>
<gene>
    <name evidence="10" type="ORF">EUGRSUZ_C02429</name>
</gene>
<protein>
    <recommendedName>
        <fullName evidence="11">Protein GLUTAMINE DUMPER 3</fullName>
    </recommendedName>
</protein>
<feature type="compositionally biased region" description="Basic and acidic residues" evidence="8">
    <location>
        <begin position="156"/>
        <end position="177"/>
    </location>
</feature>
<comment type="subcellular location">
    <subcellularLocation>
        <location evidence="1">Membrane</location>
        <topology evidence="1">Single-pass membrane protein</topology>
    </subcellularLocation>
</comment>
<feature type="region of interest" description="Disordered" evidence="8">
    <location>
        <begin position="62"/>
        <end position="92"/>
    </location>
</feature>
<dbReference type="KEGG" id="egr:104437451"/>
<keyword evidence="3" id="KW-0813">Transport</keyword>
<dbReference type="AlphaFoldDB" id="A0A059CS75"/>
<dbReference type="EMBL" id="KK198755">
    <property type="protein sequence ID" value="KCW81054.1"/>
    <property type="molecule type" value="Genomic_DNA"/>
</dbReference>
<keyword evidence="4 9" id="KW-0812">Transmembrane</keyword>
<dbReference type="OrthoDB" id="1930784at2759"/>
<evidence type="ECO:0000256" key="3">
    <source>
        <dbReference type="ARBA" id="ARBA00022448"/>
    </source>
</evidence>
<evidence type="ECO:0008006" key="11">
    <source>
        <dbReference type="Google" id="ProtNLM"/>
    </source>
</evidence>
<dbReference type="Gramene" id="KCW81054">
    <property type="protein sequence ID" value="KCW81054"/>
    <property type="gene ID" value="EUGRSUZ_C02429"/>
</dbReference>
<comment type="similarity">
    <text evidence="2">Belongs to the GLUTAMINE DUMPER 1 (TC 9.B.60) family.</text>
</comment>
<dbReference type="eggNOG" id="ENOG502S4AK">
    <property type="taxonomic scope" value="Eukaryota"/>
</dbReference>
<dbReference type="GO" id="GO:0016020">
    <property type="term" value="C:membrane"/>
    <property type="evidence" value="ECO:0007669"/>
    <property type="project" value="UniProtKB-SubCell"/>
</dbReference>
<organism evidence="10">
    <name type="scientific">Eucalyptus grandis</name>
    <name type="common">Flooded gum</name>
    <dbReference type="NCBI Taxonomy" id="71139"/>
    <lineage>
        <taxon>Eukaryota</taxon>
        <taxon>Viridiplantae</taxon>
        <taxon>Streptophyta</taxon>
        <taxon>Embryophyta</taxon>
        <taxon>Tracheophyta</taxon>
        <taxon>Spermatophyta</taxon>
        <taxon>Magnoliopsida</taxon>
        <taxon>eudicotyledons</taxon>
        <taxon>Gunneridae</taxon>
        <taxon>Pentapetalae</taxon>
        <taxon>rosids</taxon>
        <taxon>malvids</taxon>
        <taxon>Myrtales</taxon>
        <taxon>Myrtaceae</taxon>
        <taxon>Myrtoideae</taxon>
        <taxon>Eucalypteae</taxon>
        <taxon>Eucalyptus</taxon>
    </lineage>
</organism>
<evidence type="ECO:0000256" key="7">
    <source>
        <dbReference type="ARBA" id="ARBA00023136"/>
    </source>
</evidence>
<accession>A0A059CS75</accession>
<evidence type="ECO:0000256" key="5">
    <source>
        <dbReference type="ARBA" id="ARBA00022970"/>
    </source>
</evidence>
<keyword evidence="5" id="KW-0029">Amino-acid transport</keyword>
<dbReference type="STRING" id="71139.A0A059CS75"/>
<dbReference type="InParanoid" id="A0A059CS75"/>
<feature type="compositionally biased region" description="Basic and acidic residues" evidence="8">
    <location>
        <begin position="79"/>
        <end position="92"/>
    </location>
</feature>
<dbReference type="GO" id="GO:0080143">
    <property type="term" value="P:regulation of amino acid export"/>
    <property type="evidence" value="ECO:0007669"/>
    <property type="project" value="InterPro"/>
</dbReference>
<dbReference type="InterPro" id="IPR040359">
    <property type="entry name" value="GDU"/>
</dbReference>
<dbReference type="PANTHER" id="PTHR33228">
    <property type="entry name" value="PROTEIN GLUTAMINE DUMPER 4-RELATED"/>
    <property type="match status" value="1"/>
</dbReference>
<feature type="transmembrane region" description="Helical" evidence="9">
    <location>
        <begin position="30"/>
        <end position="54"/>
    </location>
</feature>
<keyword evidence="7 9" id="KW-0472">Membrane</keyword>
<sequence length="188" mass="20314">MAAARGHFNLTARTVPESHQQSSWHSPVPYLFGGLAAMLGLVAFALLILACSYWRLSGHFDTRRNDTDSSENQQDLEAGAEKEAEDREDQKKEKVFEEKIVVIVAGRANTMFLATPILSPASSNCSTSSSSNCSTRLSCFEESECGSVGDKREKLAAGEAEMASKHGESDRVDHSGDLENQDGSGQSP</sequence>
<proteinExistence type="inferred from homology"/>
<evidence type="ECO:0000256" key="1">
    <source>
        <dbReference type="ARBA" id="ARBA00004167"/>
    </source>
</evidence>